<keyword evidence="1" id="KW-0472">Membrane</keyword>
<accession>A0A0N5A3M8</accession>
<proteinExistence type="predicted"/>
<keyword evidence="2" id="KW-1185">Reference proteome</keyword>
<evidence type="ECO:0000256" key="1">
    <source>
        <dbReference type="SAM" id="Phobius"/>
    </source>
</evidence>
<dbReference type="AlphaFoldDB" id="A0A0N5A3M8"/>
<name>A0A0N5A3M8_PARTI</name>
<feature type="transmembrane region" description="Helical" evidence="1">
    <location>
        <begin position="34"/>
        <end position="52"/>
    </location>
</feature>
<dbReference type="STRING" id="131310.A0A0N5A3M8"/>
<protein>
    <submittedName>
        <fullName evidence="3">Transporter</fullName>
    </submittedName>
</protein>
<feature type="transmembrane region" description="Helical" evidence="1">
    <location>
        <begin position="58"/>
        <end position="76"/>
    </location>
</feature>
<keyword evidence="1" id="KW-0812">Transmembrane</keyword>
<dbReference type="Proteomes" id="UP000038045">
    <property type="component" value="Unplaced"/>
</dbReference>
<sequence length="227" mass="26166">MLYVVLQKAVIYISNLSNLLEKVTSLFMWQKENITGLFTAFLMTFFFLSISLPLETVITISVICLGIRIFLGIYIVQCLPQTGKRIDLIAYIFSELSLTSHNENKACKVSGKNKKSFYKKLRENDVNVESYVRTNVWKTRGKDINFLDVPKRKNYDIVNEEMSYYHSSTSSNICSDNDVIDERKNLLKNVCYQSTTIDNSKYKCNVLLSSSKFYGNIKLATLFIEKT</sequence>
<reference evidence="3" key="1">
    <citation type="submission" date="2017-02" db="UniProtKB">
        <authorList>
            <consortium name="WormBaseParasite"/>
        </authorList>
    </citation>
    <scope>IDENTIFICATION</scope>
</reference>
<evidence type="ECO:0000313" key="2">
    <source>
        <dbReference type="Proteomes" id="UP000038045"/>
    </source>
</evidence>
<organism evidence="2 3">
    <name type="scientific">Parastrongyloides trichosuri</name>
    <name type="common">Possum-specific nematode worm</name>
    <dbReference type="NCBI Taxonomy" id="131310"/>
    <lineage>
        <taxon>Eukaryota</taxon>
        <taxon>Metazoa</taxon>
        <taxon>Ecdysozoa</taxon>
        <taxon>Nematoda</taxon>
        <taxon>Chromadorea</taxon>
        <taxon>Rhabditida</taxon>
        <taxon>Tylenchina</taxon>
        <taxon>Panagrolaimomorpha</taxon>
        <taxon>Strongyloidoidea</taxon>
        <taxon>Strongyloididae</taxon>
        <taxon>Parastrongyloides</taxon>
    </lineage>
</organism>
<keyword evidence="1" id="KW-1133">Transmembrane helix</keyword>
<dbReference type="WBParaSite" id="PTRK_0001623200.1">
    <property type="protein sequence ID" value="PTRK_0001623200.1"/>
    <property type="gene ID" value="PTRK_0001623200"/>
</dbReference>
<evidence type="ECO:0000313" key="3">
    <source>
        <dbReference type="WBParaSite" id="PTRK_0001623200.1"/>
    </source>
</evidence>